<dbReference type="SMART" id="SM00354">
    <property type="entry name" value="HTH_LACI"/>
    <property type="match status" value="1"/>
</dbReference>
<keyword evidence="3" id="KW-0238">DNA-binding</keyword>
<evidence type="ECO:0000256" key="1">
    <source>
        <dbReference type="ARBA" id="ARBA00022491"/>
    </source>
</evidence>
<dbReference type="STRING" id="1072256.CUTER_03860"/>
<dbReference type="Gene3D" id="3.40.50.2300">
    <property type="match status" value="2"/>
</dbReference>
<organism evidence="6 7">
    <name type="scientific">Corynebacterium uterequi</name>
    <dbReference type="NCBI Taxonomy" id="1072256"/>
    <lineage>
        <taxon>Bacteria</taxon>
        <taxon>Bacillati</taxon>
        <taxon>Actinomycetota</taxon>
        <taxon>Actinomycetes</taxon>
        <taxon>Mycobacteriales</taxon>
        <taxon>Corynebacteriaceae</taxon>
        <taxon>Corynebacterium</taxon>
    </lineage>
</organism>
<dbReference type="Pfam" id="PF00356">
    <property type="entry name" value="LacI"/>
    <property type="match status" value="1"/>
</dbReference>
<dbReference type="PANTHER" id="PTHR30146">
    <property type="entry name" value="LACI-RELATED TRANSCRIPTIONAL REPRESSOR"/>
    <property type="match status" value="1"/>
</dbReference>
<dbReference type="GO" id="GO:0000976">
    <property type="term" value="F:transcription cis-regulatory region binding"/>
    <property type="evidence" value="ECO:0007669"/>
    <property type="project" value="TreeGrafter"/>
</dbReference>
<proteinExistence type="predicted"/>
<feature type="domain" description="HTH lacI-type" evidence="5">
    <location>
        <begin position="11"/>
        <end position="65"/>
    </location>
</feature>
<dbReference type="KEGG" id="cut:CUTER_03860"/>
<dbReference type="InterPro" id="IPR010982">
    <property type="entry name" value="Lambda_DNA-bd_dom_sf"/>
</dbReference>
<dbReference type="Proteomes" id="UP000035548">
    <property type="component" value="Chromosome"/>
</dbReference>
<evidence type="ECO:0000313" key="6">
    <source>
        <dbReference type="EMBL" id="AKK10778.1"/>
    </source>
</evidence>
<dbReference type="PROSITE" id="PS50932">
    <property type="entry name" value="HTH_LACI_2"/>
    <property type="match status" value="1"/>
</dbReference>
<dbReference type="Gene3D" id="1.10.260.40">
    <property type="entry name" value="lambda repressor-like DNA-binding domains"/>
    <property type="match status" value="1"/>
</dbReference>
<dbReference type="SUPFAM" id="SSF53822">
    <property type="entry name" value="Periplasmic binding protein-like I"/>
    <property type="match status" value="1"/>
</dbReference>
<dbReference type="InterPro" id="IPR000843">
    <property type="entry name" value="HTH_LacI"/>
</dbReference>
<accession>A0A0G3HFQ1</accession>
<evidence type="ECO:0000259" key="5">
    <source>
        <dbReference type="PROSITE" id="PS50932"/>
    </source>
</evidence>
<dbReference type="InterPro" id="IPR028082">
    <property type="entry name" value="Peripla_BP_I"/>
</dbReference>
<keyword evidence="2" id="KW-0805">Transcription regulation</keyword>
<sequence>MAHQPHSRSRVTLKDVAREAGVSVSTASRALAGNPVITASTREHVVATAGTLGYRPNAQARALKGARTNTLGVIVPTLANHYFATMVTAIEHAASQQRQLTIVVSNREDPAELANALEILRSQRVDGIICVPHEGARAAIEEAADTPMVLIDREVDAAIPTIVSEAAAAIDEAVGALAPHGRLGYVAGPASTSTGRRRTAAFHEACRRRGITDAATYTGGYTRESGRAGADALLDAGATALLAGDSMMTIGALDACHRRGVTLGEDVLLVGFDRHPVFELQPVPVAVIDQDVEAMATRAWALLDALIDGQPPPAGVIRTPALLVPRPSMNPLIRR</sequence>
<dbReference type="InterPro" id="IPR046335">
    <property type="entry name" value="LacI/GalR-like_sensor"/>
</dbReference>
<dbReference type="PANTHER" id="PTHR30146:SF148">
    <property type="entry name" value="HTH-TYPE TRANSCRIPTIONAL REPRESSOR PURR-RELATED"/>
    <property type="match status" value="1"/>
</dbReference>
<gene>
    <name evidence="6" type="ORF">CUTER_03860</name>
</gene>
<keyword evidence="4" id="KW-0804">Transcription</keyword>
<keyword evidence="1" id="KW-0678">Repressor</keyword>
<keyword evidence="7" id="KW-1185">Reference proteome</keyword>
<dbReference type="RefSeq" id="WP_047259290.1">
    <property type="nucleotide sequence ID" value="NZ_CP011546.1"/>
</dbReference>
<dbReference type="PATRIC" id="fig|1072256.5.peg.766"/>
<reference evidence="7" key="2">
    <citation type="submission" date="2015-05" db="EMBL/GenBank/DDBJ databases">
        <title>Complete genome sequence of Corynebacterium uterequi DSM 45634, isolated from the uterus of a maiden mare.</title>
        <authorList>
            <person name="Ruckert C."/>
            <person name="Albersmeier A."/>
            <person name="Winkler A."/>
            <person name="Tauch A."/>
        </authorList>
    </citation>
    <scope>NUCLEOTIDE SEQUENCE [LARGE SCALE GENOMIC DNA]</scope>
    <source>
        <strain evidence="7">DSM 45634</strain>
    </source>
</reference>
<protein>
    <submittedName>
        <fullName evidence="6">Transcriptional regulator, LacI family</fullName>
    </submittedName>
</protein>
<dbReference type="Pfam" id="PF13377">
    <property type="entry name" value="Peripla_BP_3"/>
    <property type="match status" value="1"/>
</dbReference>
<dbReference type="CDD" id="cd01392">
    <property type="entry name" value="HTH_LacI"/>
    <property type="match status" value="1"/>
</dbReference>
<evidence type="ECO:0000256" key="3">
    <source>
        <dbReference type="ARBA" id="ARBA00023125"/>
    </source>
</evidence>
<dbReference type="AlphaFoldDB" id="A0A0G3HFQ1"/>
<dbReference type="GO" id="GO:0003700">
    <property type="term" value="F:DNA-binding transcription factor activity"/>
    <property type="evidence" value="ECO:0007669"/>
    <property type="project" value="TreeGrafter"/>
</dbReference>
<reference evidence="6 7" key="1">
    <citation type="journal article" date="2015" name="Genome Announc.">
        <title>Virulence Factor Genes Detected in the Complete Genome Sequence of Corynebacterium uterequi DSM 45634, Isolated from the Uterus of a Maiden Mare.</title>
        <authorList>
            <person name="Ruckert C."/>
            <person name="Kriete M."/>
            <person name="Jaenicke S."/>
            <person name="Winkler A."/>
            <person name="Tauch A."/>
        </authorList>
    </citation>
    <scope>NUCLEOTIDE SEQUENCE [LARGE SCALE GENOMIC DNA]</scope>
    <source>
        <strain evidence="6 7">DSM 45634</strain>
    </source>
</reference>
<dbReference type="OrthoDB" id="59108at2"/>
<evidence type="ECO:0000256" key="2">
    <source>
        <dbReference type="ARBA" id="ARBA00023015"/>
    </source>
</evidence>
<evidence type="ECO:0000313" key="7">
    <source>
        <dbReference type="Proteomes" id="UP000035548"/>
    </source>
</evidence>
<name>A0A0G3HFQ1_9CORY</name>
<dbReference type="PROSITE" id="PS00356">
    <property type="entry name" value="HTH_LACI_1"/>
    <property type="match status" value="1"/>
</dbReference>
<dbReference type="SUPFAM" id="SSF47413">
    <property type="entry name" value="lambda repressor-like DNA-binding domains"/>
    <property type="match status" value="1"/>
</dbReference>
<dbReference type="EMBL" id="CP011546">
    <property type="protein sequence ID" value="AKK10778.1"/>
    <property type="molecule type" value="Genomic_DNA"/>
</dbReference>
<evidence type="ECO:0000256" key="4">
    <source>
        <dbReference type="ARBA" id="ARBA00023163"/>
    </source>
</evidence>